<keyword evidence="3" id="KW-1185">Reference proteome</keyword>
<evidence type="ECO:0000313" key="3">
    <source>
        <dbReference type="Proteomes" id="UP001163255"/>
    </source>
</evidence>
<protein>
    <recommendedName>
        <fullName evidence="4">Secreted protein</fullName>
    </recommendedName>
</protein>
<organism evidence="2 3">
    <name type="scientific">Endozoicomonas euniceicola</name>
    <dbReference type="NCBI Taxonomy" id="1234143"/>
    <lineage>
        <taxon>Bacteria</taxon>
        <taxon>Pseudomonadati</taxon>
        <taxon>Pseudomonadota</taxon>
        <taxon>Gammaproteobacteria</taxon>
        <taxon>Oceanospirillales</taxon>
        <taxon>Endozoicomonadaceae</taxon>
        <taxon>Endozoicomonas</taxon>
    </lineage>
</organism>
<feature type="region of interest" description="Disordered" evidence="1">
    <location>
        <begin position="36"/>
        <end position="73"/>
    </location>
</feature>
<sequence length="94" mass="11055">MIRGTTTFIAVFFSLNLMATEDGEPDYLPVNDWENQQAENESEEGFDPSLMYFDRDEDADETEYNQLGSPYEEADDFDQFYEDSEQPEDVFYDE</sequence>
<accession>A0ABY6GR59</accession>
<reference evidence="2" key="1">
    <citation type="submission" date="2022-10" db="EMBL/GenBank/DDBJ databases">
        <title>Completed Genome Sequence of two octocoral isolated bacterium, Endozoicomonas euniceicola EF212T and Endozoicomonas gorgoniicola PS125T.</title>
        <authorList>
            <person name="Chiou Y.-J."/>
            <person name="Chen Y.-H."/>
        </authorList>
    </citation>
    <scope>NUCLEOTIDE SEQUENCE</scope>
    <source>
        <strain evidence="2">EF212</strain>
    </source>
</reference>
<name>A0ABY6GR59_9GAMM</name>
<dbReference type="Proteomes" id="UP001163255">
    <property type="component" value="Chromosome"/>
</dbReference>
<dbReference type="EMBL" id="CP103300">
    <property type="protein sequence ID" value="UYM15047.1"/>
    <property type="molecule type" value="Genomic_DNA"/>
</dbReference>
<dbReference type="RefSeq" id="WP_262596875.1">
    <property type="nucleotide sequence ID" value="NZ_CP103300.1"/>
</dbReference>
<evidence type="ECO:0000256" key="1">
    <source>
        <dbReference type="SAM" id="MobiDB-lite"/>
    </source>
</evidence>
<proteinExistence type="predicted"/>
<evidence type="ECO:0000313" key="2">
    <source>
        <dbReference type="EMBL" id="UYM15047.1"/>
    </source>
</evidence>
<evidence type="ECO:0008006" key="4">
    <source>
        <dbReference type="Google" id="ProtNLM"/>
    </source>
</evidence>
<gene>
    <name evidence="2" type="ORF">NX720_19565</name>
</gene>